<name>A0ABS6FZC8_9FIRM</name>
<evidence type="ECO:0000259" key="1">
    <source>
        <dbReference type="PROSITE" id="PS51186"/>
    </source>
</evidence>
<dbReference type="PANTHER" id="PTHR43617">
    <property type="entry name" value="L-AMINO ACID N-ACETYLTRANSFERASE"/>
    <property type="match status" value="1"/>
</dbReference>
<organism evidence="2 3">
    <name type="scientific">Alkaliphilus flagellatus</name>
    <dbReference type="NCBI Taxonomy" id="2841507"/>
    <lineage>
        <taxon>Bacteria</taxon>
        <taxon>Bacillati</taxon>
        <taxon>Bacillota</taxon>
        <taxon>Clostridia</taxon>
        <taxon>Peptostreptococcales</taxon>
        <taxon>Natronincolaceae</taxon>
        <taxon>Alkaliphilus</taxon>
    </lineage>
</organism>
<keyword evidence="3" id="KW-1185">Reference proteome</keyword>
<comment type="caution">
    <text evidence="2">The sequence shown here is derived from an EMBL/GenBank/DDBJ whole genome shotgun (WGS) entry which is preliminary data.</text>
</comment>
<evidence type="ECO:0000313" key="2">
    <source>
        <dbReference type="EMBL" id="MBU5675423.1"/>
    </source>
</evidence>
<sequence length="150" mass="17476">MKKEITKITLREITADNFWDIIELNVSEEQKELVASNAVSIAQSKVQPECIPMAIYSDDIPVGFIMYCIDRDDNEYWIYRLMIDKKFQSKGFGRRAMEIVINIIKKDCSRNKIYLGVDKQGVASVKLYEVLGFRFNGKVYGKEHIMVMEY</sequence>
<dbReference type="InterPro" id="IPR000182">
    <property type="entry name" value="GNAT_dom"/>
</dbReference>
<dbReference type="EMBL" id="JAHLQK010000001">
    <property type="protein sequence ID" value="MBU5675423.1"/>
    <property type="molecule type" value="Genomic_DNA"/>
</dbReference>
<dbReference type="CDD" id="cd04301">
    <property type="entry name" value="NAT_SF"/>
    <property type="match status" value="1"/>
</dbReference>
<dbReference type="RefSeq" id="WP_216414906.1">
    <property type="nucleotide sequence ID" value="NZ_JAHLQK010000001.1"/>
</dbReference>
<reference evidence="2 3" key="1">
    <citation type="submission" date="2021-06" db="EMBL/GenBank/DDBJ databases">
        <authorList>
            <person name="Sun Q."/>
            <person name="Li D."/>
        </authorList>
    </citation>
    <scope>NUCLEOTIDE SEQUENCE [LARGE SCALE GENOMIC DNA]</scope>
    <source>
        <strain evidence="2 3">MSJ-5</strain>
    </source>
</reference>
<dbReference type="InterPro" id="IPR050276">
    <property type="entry name" value="MshD_Acetyltransferase"/>
</dbReference>
<protein>
    <submittedName>
        <fullName evidence="2">GNAT family N-acetyltransferase</fullName>
    </submittedName>
</protein>
<dbReference type="Proteomes" id="UP000779508">
    <property type="component" value="Unassembled WGS sequence"/>
</dbReference>
<feature type="domain" description="N-acetyltransferase" evidence="1">
    <location>
        <begin position="8"/>
        <end position="150"/>
    </location>
</feature>
<dbReference type="Pfam" id="PF00583">
    <property type="entry name" value="Acetyltransf_1"/>
    <property type="match status" value="1"/>
</dbReference>
<gene>
    <name evidence="2" type="ORF">KQI88_03210</name>
</gene>
<dbReference type="PROSITE" id="PS51186">
    <property type="entry name" value="GNAT"/>
    <property type="match status" value="1"/>
</dbReference>
<dbReference type="PANTHER" id="PTHR43617:SF2">
    <property type="entry name" value="UPF0039 PROTEIN SLL0451"/>
    <property type="match status" value="1"/>
</dbReference>
<evidence type="ECO:0000313" key="3">
    <source>
        <dbReference type="Proteomes" id="UP000779508"/>
    </source>
</evidence>
<accession>A0ABS6FZC8</accession>
<proteinExistence type="predicted"/>